<dbReference type="AlphaFoldDB" id="A0A0F9EV35"/>
<organism evidence="1">
    <name type="scientific">marine sediment metagenome</name>
    <dbReference type="NCBI Taxonomy" id="412755"/>
    <lineage>
        <taxon>unclassified sequences</taxon>
        <taxon>metagenomes</taxon>
        <taxon>ecological metagenomes</taxon>
    </lineage>
</organism>
<protein>
    <submittedName>
        <fullName evidence="1">Uncharacterized protein</fullName>
    </submittedName>
</protein>
<sequence length="104" mass="11767">MTEKEALNLYRDDDLCERCEHSDKEGDDFPCSRCCVLLAERSTNYFDPVEGEELIDLTERLGRVIAERCNTVGCKDCDMGYGDGTNCSATDLQSKIMDLEEQQP</sequence>
<proteinExistence type="predicted"/>
<dbReference type="EMBL" id="LAZR01035373">
    <property type="protein sequence ID" value="KKL27688.1"/>
    <property type="molecule type" value="Genomic_DNA"/>
</dbReference>
<reference evidence="1" key="1">
    <citation type="journal article" date="2015" name="Nature">
        <title>Complex archaea that bridge the gap between prokaryotes and eukaryotes.</title>
        <authorList>
            <person name="Spang A."/>
            <person name="Saw J.H."/>
            <person name="Jorgensen S.L."/>
            <person name="Zaremba-Niedzwiedzka K."/>
            <person name="Martijn J."/>
            <person name="Lind A.E."/>
            <person name="van Eijk R."/>
            <person name="Schleper C."/>
            <person name="Guy L."/>
            <person name="Ettema T.J."/>
        </authorList>
    </citation>
    <scope>NUCLEOTIDE SEQUENCE</scope>
</reference>
<name>A0A0F9EV35_9ZZZZ</name>
<evidence type="ECO:0000313" key="1">
    <source>
        <dbReference type="EMBL" id="KKL27688.1"/>
    </source>
</evidence>
<accession>A0A0F9EV35</accession>
<comment type="caution">
    <text evidence="1">The sequence shown here is derived from an EMBL/GenBank/DDBJ whole genome shotgun (WGS) entry which is preliminary data.</text>
</comment>
<gene>
    <name evidence="1" type="ORF">LCGC14_2382640</name>
</gene>